<evidence type="ECO:0000256" key="3">
    <source>
        <dbReference type="ARBA" id="ARBA00022884"/>
    </source>
</evidence>
<dbReference type="SUPFAM" id="SSF81891">
    <property type="entry name" value="Poly A polymerase C-terminal region-like"/>
    <property type="match status" value="1"/>
</dbReference>
<comment type="similarity">
    <text evidence="1 4">Belongs to the tRNA nucleotidyltransferase/poly(A) polymerase family.</text>
</comment>
<sequence>MLCRVLFRTPVSVHPIPTHRHHLRPLSSTAYRLFRTTMAIDARPVPPMRVVLTPQEETLVDLLHQVAKYEQTASPDQPPMTLRIAGGWVRDKLLGLDSNDIDVAVDTMTGYELANKVNAYLDTHGERTRQVAKIGSNPDRSKHLETATMMVLDQPIDFVNLRSESYDDQSSRIPTNVQFGTPTEDAYRRDTTINALFYNIQTRQVEDFTERGLEDLRAGRICTPLEPHATFKDDPLRVLRCVRFAARFGFQLDPTIDTAVQEEDIRQGLREKISRERIGTEIDKMLKHPTGALLAIRHLIQLQLFPVVFSLPVGAEVNENGPTAVVPKPDTVLAHSEVLDYFLCHSPASPEDPDPLLDFLTRRHKARYIEIATRRRLLFLTACLFPYRNIIVPDAKRPLTGPQYLIRNCLKLPNQDMDQCHKILTTYHDVQDLARAVAAMPTDNAGAAVTDLQVRVGHFIRSTGALWPATVLFALADALSTLPDPAVHIALASHDGSTPTPLEQLPSPAVELVTRHRAFFDFALDRGIANCHAWKPLLDGKKVAKALGVKPGPRMGQILARIMEWQLAHPVGSVDECLHFVKEDPVIADIVQEALQQKVEASKKRKDSP</sequence>
<dbReference type="EC" id="2.7.7.72" evidence="6"/>
<accession>A0A9W8AAA6</accession>
<dbReference type="PANTHER" id="PTHR13734:SF5">
    <property type="entry name" value="CCA TRNA NUCLEOTIDYLTRANSFERASE, MITOCHONDRIAL"/>
    <property type="match status" value="1"/>
</dbReference>
<evidence type="ECO:0000256" key="1">
    <source>
        <dbReference type="ARBA" id="ARBA00007265"/>
    </source>
</evidence>
<feature type="domain" description="Poly A polymerase head" evidence="5">
    <location>
        <begin position="82"/>
        <end position="221"/>
    </location>
</feature>
<evidence type="ECO:0000313" key="6">
    <source>
        <dbReference type="EMBL" id="KAJ1927305.1"/>
    </source>
</evidence>
<keyword evidence="3 4" id="KW-0694">RNA-binding</keyword>
<dbReference type="Proteomes" id="UP001150569">
    <property type="component" value="Unassembled WGS sequence"/>
</dbReference>
<dbReference type="Pfam" id="PF01743">
    <property type="entry name" value="PolyA_pol"/>
    <property type="match status" value="1"/>
</dbReference>
<dbReference type="GO" id="GO:0001680">
    <property type="term" value="P:tRNA 3'-terminal CCA addition"/>
    <property type="evidence" value="ECO:0007669"/>
    <property type="project" value="TreeGrafter"/>
</dbReference>
<gene>
    <name evidence="6" type="primary">CCA1_1</name>
    <name evidence="6" type="ORF">IWQ60_003045</name>
</gene>
<evidence type="ECO:0000259" key="5">
    <source>
        <dbReference type="Pfam" id="PF01743"/>
    </source>
</evidence>
<dbReference type="Gene3D" id="1.10.3090.10">
    <property type="entry name" value="cca-adding enzyme, domain 2"/>
    <property type="match status" value="1"/>
</dbReference>
<dbReference type="GO" id="GO:0052927">
    <property type="term" value="F:CC tRNA cytidylyltransferase activity"/>
    <property type="evidence" value="ECO:0007669"/>
    <property type="project" value="TreeGrafter"/>
</dbReference>
<dbReference type="OrthoDB" id="445712at2759"/>
<dbReference type="FunFam" id="3.30.460.10:FF:000019">
    <property type="entry name" value="tRNA nucleotidyltransferase cca2"/>
    <property type="match status" value="1"/>
</dbReference>
<dbReference type="GO" id="GO:0005739">
    <property type="term" value="C:mitochondrion"/>
    <property type="evidence" value="ECO:0007669"/>
    <property type="project" value="UniProtKB-ARBA"/>
</dbReference>
<keyword evidence="7" id="KW-1185">Reference proteome</keyword>
<reference evidence="6" key="1">
    <citation type="submission" date="2022-07" db="EMBL/GenBank/DDBJ databases">
        <title>Phylogenomic reconstructions and comparative analyses of Kickxellomycotina fungi.</title>
        <authorList>
            <person name="Reynolds N.K."/>
            <person name="Stajich J.E."/>
            <person name="Barry K."/>
            <person name="Grigoriev I.V."/>
            <person name="Crous P."/>
            <person name="Smith M.E."/>
        </authorList>
    </citation>
    <scope>NUCLEOTIDE SEQUENCE</scope>
    <source>
        <strain evidence="6">RSA 861</strain>
    </source>
</reference>
<dbReference type="CDD" id="cd05398">
    <property type="entry name" value="NT_ClassII-CCAase"/>
    <property type="match status" value="1"/>
</dbReference>
<dbReference type="PANTHER" id="PTHR13734">
    <property type="entry name" value="TRNA-NUCLEOTIDYLTRANSFERASE"/>
    <property type="match status" value="1"/>
</dbReference>
<dbReference type="Gene3D" id="3.30.460.10">
    <property type="entry name" value="Beta Polymerase, domain 2"/>
    <property type="match status" value="1"/>
</dbReference>
<evidence type="ECO:0000256" key="4">
    <source>
        <dbReference type="RuleBase" id="RU003953"/>
    </source>
</evidence>
<keyword evidence="2 4" id="KW-0808">Transferase</keyword>
<dbReference type="GO" id="GO:0003723">
    <property type="term" value="F:RNA binding"/>
    <property type="evidence" value="ECO:0007669"/>
    <property type="project" value="UniProtKB-KW"/>
</dbReference>
<proteinExistence type="inferred from homology"/>
<evidence type="ECO:0000313" key="7">
    <source>
        <dbReference type="Proteomes" id="UP001150569"/>
    </source>
</evidence>
<keyword evidence="6" id="KW-0548">Nucleotidyltransferase</keyword>
<protein>
    <submittedName>
        <fullName evidence="6">CCA tRNA nucleotidyltransferase, mitochondrial</fullName>
        <ecNumber evidence="6">2.7.7.72</ecNumber>
    </submittedName>
</protein>
<dbReference type="AlphaFoldDB" id="A0A9W8AAA6"/>
<comment type="caution">
    <text evidence="6">The sequence shown here is derived from an EMBL/GenBank/DDBJ whole genome shotgun (WGS) entry which is preliminary data.</text>
</comment>
<dbReference type="InterPro" id="IPR002646">
    <property type="entry name" value="PolA_pol_head_dom"/>
</dbReference>
<dbReference type="InterPro" id="IPR043519">
    <property type="entry name" value="NT_sf"/>
</dbReference>
<dbReference type="GO" id="GO:0052929">
    <property type="term" value="F:ATP:3'-cytidine-cytidine-tRNA adenylyltransferase activity"/>
    <property type="evidence" value="ECO:0007669"/>
    <property type="project" value="TreeGrafter"/>
</dbReference>
<dbReference type="GO" id="GO:0004810">
    <property type="term" value="F:CCA tRNA nucleotidyltransferase activity"/>
    <property type="evidence" value="ECO:0007669"/>
    <property type="project" value="UniProtKB-EC"/>
</dbReference>
<name>A0A9W8AAA6_9FUNG</name>
<organism evidence="6 7">
    <name type="scientific">Tieghemiomyces parasiticus</name>
    <dbReference type="NCBI Taxonomy" id="78921"/>
    <lineage>
        <taxon>Eukaryota</taxon>
        <taxon>Fungi</taxon>
        <taxon>Fungi incertae sedis</taxon>
        <taxon>Zoopagomycota</taxon>
        <taxon>Kickxellomycotina</taxon>
        <taxon>Dimargaritomycetes</taxon>
        <taxon>Dimargaritales</taxon>
        <taxon>Dimargaritaceae</taxon>
        <taxon>Tieghemiomyces</taxon>
    </lineage>
</organism>
<dbReference type="EMBL" id="JANBPT010000124">
    <property type="protein sequence ID" value="KAJ1927305.1"/>
    <property type="molecule type" value="Genomic_DNA"/>
</dbReference>
<dbReference type="SUPFAM" id="SSF81301">
    <property type="entry name" value="Nucleotidyltransferase"/>
    <property type="match status" value="1"/>
</dbReference>
<evidence type="ECO:0000256" key="2">
    <source>
        <dbReference type="ARBA" id="ARBA00022679"/>
    </source>
</evidence>